<dbReference type="InterPro" id="IPR017972">
    <property type="entry name" value="Cyt_P450_CS"/>
</dbReference>
<comment type="similarity">
    <text evidence="2 7">Belongs to the cytochrome P450 family.</text>
</comment>
<dbReference type="GO" id="GO:0020037">
    <property type="term" value="F:heme binding"/>
    <property type="evidence" value="ECO:0007669"/>
    <property type="project" value="InterPro"/>
</dbReference>
<evidence type="ECO:0000256" key="1">
    <source>
        <dbReference type="ARBA" id="ARBA00001971"/>
    </source>
</evidence>
<dbReference type="Proteomes" id="UP000807306">
    <property type="component" value="Unassembled WGS sequence"/>
</dbReference>
<dbReference type="InterPro" id="IPR001128">
    <property type="entry name" value="Cyt_P450"/>
</dbReference>
<gene>
    <name evidence="8" type="ORF">CPB83DRAFT_765913</name>
</gene>
<dbReference type="GO" id="GO:0016705">
    <property type="term" value="F:oxidoreductase activity, acting on paired donors, with incorporation or reduction of molecular oxygen"/>
    <property type="evidence" value="ECO:0007669"/>
    <property type="project" value="InterPro"/>
</dbReference>
<sequence length="474" mass="54362">LSHLPTAGYSFPVLSYVSTFQYLLNTRKVLGESLSKWPTSLFKVPSIFEWIVIATQPQQIDDIRKAPENVLSNMKAIDESLQTRYTLGPQISDNPYHIPIIRAQLTRSLPLLVPEIYDELLEAFKDNIPATDGKYWSKVPAFNSLMKVISRASNRIFVGAPLCRNPEWTALTTQFTMDVVQTGNILRFFPSFMRPLVDKLISQVRNRTEKALSFLRPMMEERRAERLEKGDDYPGKPVDLLTWLMDTAKGEETTDWFLTSRILTVNFAAIHTSSMTFTQALYYLAANQRYIQPLREEVEEVTSREGWTKAALDKMIRIDSFMKESQRLKPMAINLMERVAIQDYKFSDGTTVPAGTKIAVCLNTHTSEEFYENPEKFDGFRFVKMKEQAVVSGNADKKFDMVTTGVDSLAFGHGRHACPGRYFAASELKLMLAFIVMYYDVKTEEEGVRPKDLFFMQSCVPNTTAELLFRRRRN</sequence>
<keyword evidence="9" id="KW-1185">Reference proteome</keyword>
<dbReference type="Gene3D" id="1.10.630.10">
    <property type="entry name" value="Cytochrome P450"/>
    <property type="match status" value="1"/>
</dbReference>
<evidence type="ECO:0000313" key="8">
    <source>
        <dbReference type="EMBL" id="KAF9528910.1"/>
    </source>
</evidence>
<dbReference type="PANTHER" id="PTHR46206">
    <property type="entry name" value="CYTOCHROME P450"/>
    <property type="match status" value="1"/>
</dbReference>
<dbReference type="SUPFAM" id="SSF48264">
    <property type="entry name" value="Cytochrome P450"/>
    <property type="match status" value="1"/>
</dbReference>
<proteinExistence type="inferred from homology"/>
<dbReference type="CDD" id="cd11041">
    <property type="entry name" value="CYP503A1-like"/>
    <property type="match status" value="1"/>
</dbReference>
<evidence type="ECO:0000256" key="6">
    <source>
        <dbReference type="PIRSR" id="PIRSR602403-1"/>
    </source>
</evidence>
<keyword evidence="3 6" id="KW-0479">Metal-binding</keyword>
<evidence type="ECO:0000313" key="9">
    <source>
        <dbReference type="Proteomes" id="UP000807306"/>
    </source>
</evidence>
<name>A0A9P6EH97_9AGAR</name>
<protein>
    <submittedName>
        <fullName evidence="8">Cytochrome P450</fullName>
    </submittedName>
</protein>
<dbReference type="GO" id="GO:0004497">
    <property type="term" value="F:monooxygenase activity"/>
    <property type="evidence" value="ECO:0007669"/>
    <property type="project" value="UniProtKB-KW"/>
</dbReference>
<reference evidence="8" key="1">
    <citation type="submission" date="2020-11" db="EMBL/GenBank/DDBJ databases">
        <authorList>
            <consortium name="DOE Joint Genome Institute"/>
            <person name="Ahrendt S."/>
            <person name="Riley R."/>
            <person name="Andreopoulos W."/>
            <person name="Labutti K."/>
            <person name="Pangilinan J."/>
            <person name="Ruiz-Duenas F.J."/>
            <person name="Barrasa J.M."/>
            <person name="Sanchez-Garcia M."/>
            <person name="Camarero S."/>
            <person name="Miyauchi S."/>
            <person name="Serrano A."/>
            <person name="Linde D."/>
            <person name="Babiker R."/>
            <person name="Drula E."/>
            <person name="Ayuso-Fernandez I."/>
            <person name="Pacheco R."/>
            <person name="Padilla G."/>
            <person name="Ferreira P."/>
            <person name="Barriuso J."/>
            <person name="Kellner H."/>
            <person name="Castanera R."/>
            <person name="Alfaro M."/>
            <person name="Ramirez L."/>
            <person name="Pisabarro A.G."/>
            <person name="Kuo A."/>
            <person name="Tritt A."/>
            <person name="Lipzen A."/>
            <person name="He G."/>
            <person name="Yan M."/>
            <person name="Ng V."/>
            <person name="Cullen D."/>
            <person name="Martin F."/>
            <person name="Rosso M.-N."/>
            <person name="Henrissat B."/>
            <person name="Hibbett D."/>
            <person name="Martinez A.T."/>
            <person name="Grigoriev I.V."/>
        </authorList>
    </citation>
    <scope>NUCLEOTIDE SEQUENCE</scope>
    <source>
        <strain evidence="8">CBS 506.95</strain>
    </source>
</reference>
<dbReference type="OrthoDB" id="1844152at2759"/>
<dbReference type="PRINTS" id="PR00385">
    <property type="entry name" value="P450"/>
</dbReference>
<keyword evidence="4 7" id="KW-0560">Oxidoreductase</keyword>
<evidence type="ECO:0000256" key="7">
    <source>
        <dbReference type="RuleBase" id="RU000461"/>
    </source>
</evidence>
<feature type="binding site" description="axial binding residue" evidence="6">
    <location>
        <position position="418"/>
    </location>
    <ligand>
        <name>heme</name>
        <dbReference type="ChEBI" id="CHEBI:30413"/>
    </ligand>
    <ligandPart>
        <name>Fe</name>
        <dbReference type="ChEBI" id="CHEBI:18248"/>
    </ligandPart>
</feature>
<comment type="caution">
    <text evidence="8">The sequence shown here is derived from an EMBL/GenBank/DDBJ whole genome shotgun (WGS) entry which is preliminary data.</text>
</comment>
<feature type="non-terminal residue" evidence="8">
    <location>
        <position position="1"/>
    </location>
</feature>
<keyword evidence="6 7" id="KW-0349">Heme</keyword>
<dbReference type="AlphaFoldDB" id="A0A9P6EH97"/>
<evidence type="ECO:0000256" key="5">
    <source>
        <dbReference type="ARBA" id="ARBA00023004"/>
    </source>
</evidence>
<dbReference type="PRINTS" id="PR00465">
    <property type="entry name" value="EP450IV"/>
</dbReference>
<keyword evidence="7" id="KW-0503">Monooxygenase</keyword>
<comment type="cofactor">
    <cofactor evidence="1 6">
        <name>heme</name>
        <dbReference type="ChEBI" id="CHEBI:30413"/>
    </cofactor>
</comment>
<dbReference type="InterPro" id="IPR002403">
    <property type="entry name" value="Cyt_P450_E_grp-IV"/>
</dbReference>
<accession>A0A9P6EH97</accession>
<dbReference type="InterPro" id="IPR036396">
    <property type="entry name" value="Cyt_P450_sf"/>
</dbReference>
<dbReference type="PROSITE" id="PS00086">
    <property type="entry name" value="CYTOCHROME_P450"/>
    <property type="match status" value="1"/>
</dbReference>
<dbReference type="EMBL" id="MU157849">
    <property type="protein sequence ID" value="KAF9528910.1"/>
    <property type="molecule type" value="Genomic_DNA"/>
</dbReference>
<dbReference type="Pfam" id="PF00067">
    <property type="entry name" value="p450"/>
    <property type="match status" value="1"/>
</dbReference>
<evidence type="ECO:0000256" key="4">
    <source>
        <dbReference type="ARBA" id="ARBA00023002"/>
    </source>
</evidence>
<evidence type="ECO:0000256" key="2">
    <source>
        <dbReference type="ARBA" id="ARBA00010617"/>
    </source>
</evidence>
<dbReference type="GO" id="GO:0005506">
    <property type="term" value="F:iron ion binding"/>
    <property type="evidence" value="ECO:0007669"/>
    <property type="project" value="InterPro"/>
</dbReference>
<evidence type="ECO:0000256" key="3">
    <source>
        <dbReference type="ARBA" id="ARBA00022723"/>
    </source>
</evidence>
<organism evidence="8 9">
    <name type="scientific">Crepidotus variabilis</name>
    <dbReference type="NCBI Taxonomy" id="179855"/>
    <lineage>
        <taxon>Eukaryota</taxon>
        <taxon>Fungi</taxon>
        <taxon>Dikarya</taxon>
        <taxon>Basidiomycota</taxon>
        <taxon>Agaricomycotina</taxon>
        <taxon>Agaricomycetes</taxon>
        <taxon>Agaricomycetidae</taxon>
        <taxon>Agaricales</taxon>
        <taxon>Agaricineae</taxon>
        <taxon>Crepidotaceae</taxon>
        <taxon>Crepidotus</taxon>
    </lineage>
</organism>
<keyword evidence="5 6" id="KW-0408">Iron</keyword>